<dbReference type="EMBL" id="JAIWYP010000010">
    <property type="protein sequence ID" value="KAH3750859.1"/>
    <property type="molecule type" value="Genomic_DNA"/>
</dbReference>
<evidence type="ECO:0000256" key="1">
    <source>
        <dbReference type="SAM" id="Phobius"/>
    </source>
</evidence>
<evidence type="ECO:0000313" key="3">
    <source>
        <dbReference type="Proteomes" id="UP000828390"/>
    </source>
</evidence>
<feature type="transmembrane region" description="Helical" evidence="1">
    <location>
        <begin position="20"/>
        <end position="40"/>
    </location>
</feature>
<dbReference type="InterPro" id="IPR036719">
    <property type="entry name" value="Neuro-gated_channel_TM_sf"/>
</dbReference>
<accession>A0A9D4DNI1</accession>
<evidence type="ECO:0000313" key="2">
    <source>
        <dbReference type="EMBL" id="KAH3750859.1"/>
    </source>
</evidence>
<organism evidence="2 3">
    <name type="scientific">Dreissena polymorpha</name>
    <name type="common">Zebra mussel</name>
    <name type="synonym">Mytilus polymorpha</name>
    <dbReference type="NCBI Taxonomy" id="45954"/>
    <lineage>
        <taxon>Eukaryota</taxon>
        <taxon>Metazoa</taxon>
        <taxon>Spiralia</taxon>
        <taxon>Lophotrochozoa</taxon>
        <taxon>Mollusca</taxon>
        <taxon>Bivalvia</taxon>
        <taxon>Autobranchia</taxon>
        <taxon>Heteroconchia</taxon>
        <taxon>Euheterodonta</taxon>
        <taxon>Imparidentia</taxon>
        <taxon>Neoheterodontei</taxon>
        <taxon>Myida</taxon>
        <taxon>Dreissenoidea</taxon>
        <taxon>Dreissenidae</taxon>
        <taxon>Dreissena</taxon>
    </lineage>
</organism>
<proteinExistence type="predicted"/>
<gene>
    <name evidence="2" type="ORF">DPMN_185394</name>
</gene>
<reference evidence="2" key="2">
    <citation type="submission" date="2020-11" db="EMBL/GenBank/DDBJ databases">
        <authorList>
            <person name="McCartney M.A."/>
            <person name="Auch B."/>
            <person name="Kono T."/>
            <person name="Mallez S."/>
            <person name="Becker A."/>
            <person name="Gohl D.M."/>
            <person name="Silverstein K.A.T."/>
            <person name="Koren S."/>
            <person name="Bechman K.B."/>
            <person name="Herman A."/>
            <person name="Abrahante J.E."/>
            <person name="Garbe J."/>
        </authorList>
    </citation>
    <scope>NUCLEOTIDE SEQUENCE</scope>
    <source>
        <strain evidence="2">Duluth1</strain>
        <tissue evidence="2">Whole animal</tissue>
    </source>
</reference>
<name>A0A9D4DNI1_DREPO</name>
<comment type="caution">
    <text evidence="2">The sequence shown here is derived from an EMBL/GenBank/DDBJ whole genome shotgun (WGS) entry which is preliminary data.</text>
</comment>
<dbReference type="Proteomes" id="UP000828390">
    <property type="component" value="Unassembled WGS sequence"/>
</dbReference>
<keyword evidence="1" id="KW-0812">Transmembrane</keyword>
<dbReference type="GO" id="GO:0016020">
    <property type="term" value="C:membrane"/>
    <property type="evidence" value="ECO:0007669"/>
    <property type="project" value="InterPro"/>
</dbReference>
<sequence length="131" mass="13881">MLITVLLLMVYHNEVDISDSRSVSSGCILLLASVAATLICSSKRHLFGRRGSTKMVTVMPVNGHESAAGKQSRTNAGGSKESVTDEDASVTWQDVAIILDRFVFIIFLAVTVAINVGFLVGLVVGGNTTDP</sequence>
<dbReference type="AlphaFoldDB" id="A0A9D4DNI1"/>
<keyword evidence="3" id="KW-1185">Reference proteome</keyword>
<protein>
    <submittedName>
        <fullName evidence="2">Uncharacterized protein</fullName>
    </submittedName>
</protein>
<dbReference type="GO" id="GO:0006811">
    <property type="term" value="P:monoatomic ion transport"/>
    <property type="evidence" value="ECO:0007669"/>
    <property type="project" value="InterPro"/>
</dbReference>
<keyword evidence="1" id="KW-0472">Membrane</keyword>
<dbReference type="SUPFAM" id="SSF90112">
    <property type="entry name" value="Neurotransmitter-gated ion-channel transmembrane pore"/>
    <property type="match status" value="1"/>
</dbReference>
<reference evidence="2" key="1">
    <citation type="journal article" date="2019" name="bioRxiv">
        <title>The Genome of the Zebra Mussel, Dreissena polymorpha: A Resource for Invasive Species Research.</title>
        <authorList>
            <person name="McCartney M.A."/>
            <person name="Auch B."/>
            <person name="Kono T."/>
            <person name="Mallez S."/>
            <person name="Zhang Y."/>
            <person name="Obille A."/>
            <person name="Becker A."/>
            <person name="Abrahante J.E."/>
            <person name="Garbe J."/>
            <person name="Badalamenti J.P."/>
            <person name="Herman A."/>
            <person name="Mangelson H."/>
            <person name="Liachko I."/>
            <person name="Sullivan S."/>
            <person name="Sone E.D."/>
            <person name="Koren S."/>
            <person name="Silverstein K.A.T."/>
            <person name="Beckman K.B."/>
            <person name="Gohl D.M."/>
        </authorList>
    </citation>
    <scope>NUCLEOTIDE SEQUENCE</scope>
    <source>
        <strain evidence="2">Duluth1</strain>
        <tissue evidence="2">Whole animal</tissue>
    </source>
</reference>
<keyword evidence="1" id="KW-1133">Transmembrane helix</keyword>
<feature type="transmembrane region" description="Helical" evidence="1">
    <location>
        <begin position="102"/>
        <end position="124"/>
    </location>
</feature>